<keyword evidence="3 10" id="KW-0479">Metal-binding</keyword>
<keyword evidence="5 10" id="KW-0862">Zinc</keyword>
<dbReference type="InterPro" id="IPR009008">
    <property type="entry name" value="Val/Leu/Ile-tRNA-synth_edit"/>
</dbReference>
<comment type="similarity">
    <text evidence="10">Belongs to the class-I aminoacyl-tRNA synthetase family. IleS type 2 subfamily.</text>
</comment>
<dbReference type="KEGG" id="nvr:FEJ81_00430"/>
<evidence type="ECO:0000256" key="8">
    <source>
        <dbReference type="ARBA" id="ARBA00023146"/>
    </source>
</evidence>
<dbReference type="Pfam" id="PF19302">
    <property type="entry name" value="DUF5915"/>
    <property type="match status" value="1"/>
</dbReference>
<evidence type="ECO:0000313" key="13">
    <source>
        <dbReference type="EMBL" id="QCS40880.1"/>
    </source>
</evidence>
<keyword evidence="1 10" id="KW-0963">Cytoplasm</keyword>
<dbReference type="RefSeq" id="WP_138243407.1">
    <property type="nucleotide sequence ID" value="NZ_CP040330.1"/>
</dbReference>
<dbReference type="HAMAP" id="MF_02003">
    <property type="entry name" value="Ile_tRNA_synth_type2"/>
    <property type="match status" value="1"/>
</dbReference>
<gene>
    <name evidence="10" type="primary">ileS</name>
    <name evidence="13" type="ORF">FEJ81_00430</name>
</gene>
<dbReference type="Pfam" id="PF00133">
    <property type="entry name" value="tRNA-synt_1"/>
    <property type="match status" value="1"/>
</dbReference>
<feature type="domain" description="Aminoacyl-tRNA synthetase class Ia" evidence="11">
    <location>
        <begin position="20"/>
        <end position="645"/>
    </location>
</feature>
<dbReference type="InterPro" id="IPR002300">
    <property type="entry name" value="aa-tRNA-synth_Ia"/>
</dbReference>
<dbReference type="EC" id="6.1.1.5" evidence="10"/>
<evidence type="ECO:0000256" key="3">
    <source>
        <dbReference type="ARBA" id="ARBA00022723"/>
    </source>
</evidence>
<reference evidence="14" key="1">
    <citation type="submission" date="2019-05" db="EMBL/GenBank/DDBJ databases">
        <title>Genome sequence and methylation pattern of the halophilic Archaeon Natrinema versiforme BOL5-4.</title>
        <authorList>
            <person name="DasSarma P."/>
            <person name="Anton B.P."/>
            <person name="DasSarma S.L."/>
            <person name="Martinez F.L."/>
            <person name="Guzman D."/>
            <person name="Roberts R.J."/>
            <person name="DasSarma S."/>
        </authorList>
    </citation>
    <scope>NUCLEOTIDE SEQUENCE [LARGE SCALE GENOMIC DNA]</scope>
    <source>
        <strain evidence="14">BOL5-4</strain>
    </source>
</reference>
<dbReference type="GO" id="GO:0002161">
    <property type="term" value="F:aminoacyl-tRNA deacylase activity"/>
    <property type="evidence" value="ECO:0007669"/>
    <property type="project" value="InterPro"/>
</dbReference>
<feature type="short sequence motif" description="'KMSKS' region" evidence="10">
    <location>
        <begin position="605"/>
        <end position="609"/>
    </location>
</feature>
<protein>
    <recommendedName>
        <fullName evidence="10">Isoleucine--tRNA ligase</fullName>
        <ecNumber evidence="10">6.1.1.5</ecNumber>
    </recommendedName>
    <alternativeName>
        <fullName evidence="10">Isoleucyl-tRNA synthetase</fullName>
        <shortName evidence="10">IleRS</shortName>
    </alternativeName>
</protein>
<keyword evidence="8 10" id="KW-0030">Aminoacyl-tRNA synthetase</keyword>
<keyword evidence="7 10" id="KW-0648">Protein biosynthesis</keyword>
<dbReference type="Pfam" id="PF08264">
    <property type="entry name" value="Anticodon_1"/>
    <property type="match status" value="1"/>
</dbReference>
<evidence type="ECO:0000256" key="7">
    <source>
        <dbReference type="ARBA" id="ARBA00022917"/>
    </source>
</evidence>
<proteinExistence type="inferred from homology"/>
<dbReference type="InterPro" id="IPR014729">
    <property type="entry name" value="Rossmann-like_a/b/a_fold"/>
</dbReference>
<organism evidence="13 14">
    <name type="scientific">Natrinema versiforme</name>
    <dbReference type="NCBI Taxonomy" id="88724"/>
    <lineage>
        <taxon>Archaea</taxon>
        <taxon>Methanobacteriati</taxon>
        <taxon>Methanobacteriota</taxon>
        <taxon>Stenosarchaea group</taxon>
        <taxon>Halobacteria</taxon>
        <taxon>Halobacteriales</taxon>
        <taxon>Natrialbaceae</taxon>
        <taxon>Natrinema</taxon>
    </lineage>
</organism>
<keyword evidence="2 10" id="KW-0436">Ligase</keyword>
<dbReference type="OrthoDB" id="30823at2157"/>
<dbReference type="GO" id="GO:0004822">
    <property type="term" value="F:isoleucine-tRNA ligase activity"/>
    <property type="evidence" value="ECO:0007669"/>
    <property type="project" value="UniProtKB-UniRule"/>
</dbReference>
<dbReference type="CDD" id="cd07961">
    <property type="entry name" value="Anticodon_Ia_Ile_ABEc"/>
    <property type="match status" value="1"/>
</dbReference>
<comment type="domain">
    <text evidence="10">IleRS has two distinct active sites: one for aminoacylation and one for editing. The misactivated valine is translocated from the active site to the editing site, which sterically excludes the correctly activated isoleucine. The single editing site contains two valyl binding pockets, one specific for each substrate (Val-AMP or Val-tRNA(Ile)).</text>
</comment>
<comment type="function">
    <text evidence="10">Catalyzes the attachment of isoleucine to tRNA(Ile). As IleRS can inadvertently accommodate and process structurally similar amino acids such as valine, to avoid such errors it has two additional distinct tRNA(Ile)-dependent editing activities. One activity is designated as 'pretransfer' editing and involves the hydrolysis of activated Val-AMP. The other activity is designated 'posttransfer' editing and involves deacylation of mischarged Val-tRNA(Ile).</text>
</comment>
<dbReference type="Proteomes" id="UP000302218">
    <property type="component" value="Chromosome"/>
</dbReference>
<dbReference type="PANTHER" id="PTHR42780">
    <property type="entry name" value="SOLEUCYL-TRNA SYNTHETASE"/>
    <property type="match status" value="1"/>
</dbReference>
<evidence type="ECO:0000256" key="2">
    <source>
        <dbReference type="ARBA" id="ARBA00022598"/>
    </source>
</evidence>
<evidence type="ECO:0000259" key="12">
    <source>
        <dbReference type="Pfam" id="PF08264"/>
    </source>
</evidence>
<dbReference type="InterPro" id="IPR013155">
    <property type="entry name" value="M/V/L/I-tRNA-synth_anticd-bd"/>
</dbReference>
<dbReference type="SUPFAM" id="SSF47323">
    <property type="entry name" value="Anticodon-binding domain of a subclass of class I aminoacyl-tRNA synthetases"/>
    <property type="match status" value="2"/>
</dbReference>
<feature type="domain" description="Methionyl/Valyl/Leucyl/Isoleucyl-tRNA synthetase anticodon-binding" evidence="12">
    <location>
        <begin position="693"/>
        <end position="840"/>
    </location>
</feature>
<dbReference type="InterPro" id="IPR023586">
    <property type="entry name" value="Ile-tRNA-ligase_type2"/>
</dbReference>
<dbReference type="GO" id="GO:0006428">
    <property type="term" value="P:isoleucyl-tRNA aminoacylation"/>
    <property type="evidence" value="ECO:0007669"/>
    <property type="project" value="UniProtKB-UniRule"/>
</dbReference>
<evidence type="ECO:0000313" key="14">
    <source>
        <dbReference type="Proteomes" id="UP000302218"/>
    </source>
</evidence>
<dbReference type="Gene3D" id="3.40.50.620">
    <property type="entry name" value="HUPs"/>
    <property type="match status" value="2"/>
</dbReference>
<accession>A0A4V1FX79</accession>
<comment type="subunit">
    <text evidence="10">Monomer.</text>
</comment>
<feature type="binding site" evidence="10">
    <location>
        <position position="608"/>
    </location>
    <ligand>
        <name>ATP</name>
        <dbReference type="ChEBI" id="CHEBI:30616"/>
    </ligand>
</feature>
<dbReference type="AlphaFoldDB" id="A0A4V1FX79"/>
<dbReference type="GO" id="GO:0008270">
    <property type="term" value="F:zinc ion binding"/>
    <property type="evidence" value="ECO:0007669"/>
    <property type="project" value="UniProtKB-UniRule"/>
</dbReference>
<dbReference type="NCBIfam" id="TIGR00392">
    <property type="entry name" value="ileS"/>
    <property type="match status" value="1"/>
</dbReference>
<comment type="cofactor">
    <cofactor evidence="10">
        <name>Zn(2+)</name>
        <dbReference type="ChEBI" id="CHEBI:29105"/>
    </cofactor>
</comment>
<dbReference type="InterPro" id="IPR009080">
    <property type="entry name" value="tRNAsynth_Ia_anticodon-bd"/>
</dbReference>
<comment type="subcellular location">
    <subcellularLocation>
        <location evidence="10">Cytoplasm</location>
    </subcellularLocation>
</comment>
<dbReference type="SUPFAM" id="SSF52374">
    <property type="entry name" value="Nucleotidylyl transferase"/>
    <property type="match status" value="1"/>
</dbReference>
<name>A0A4V1FX79_9EURY</name>
<dbReference type="InterPro" id="IPR033709">
    <property type="entry name" value="Anticodon_Ile_ABEc"/>
</dbReference>
<dbReference type="EMBL" id="CP040330">
    <property type="protein sequence ID" value="QCS40880.1"/>
    <property type="molecule type" value="Genomic_DNA"/>
</dbReference>
<evidence type="ECO:0000256" key="4">
    <source>
        <dbReference type="ARBA" id="ARBA00022741"/>
    </source>
</evidence>
<dbReference type="GO" id="GO:0005737">
    <property type="term" value="C:cytoplasm"/>
    <property type="evidence" value="ECO:0007669"/>
    <property type="project" value="UniProtKB-SubCell"/>
</dbReference>
<dbReference type="GO" id="GO:0000049">
    <property type="term" value="F:tRNA binding"/>
    <property type="evidence" value="ECO:0007669"/>
    <property type="project" value="InterPro"/>
</dbReference>
<dbReference type="GO" id="GO:0005524">
    <property type="term" value="F:ATP binding"/>
    <property type="evidence" value="ECO:0007669"/>
    <property type="project" value="UniProtKB-UniRule"/>
</dbReference>
<evidence type="ECO:0000256" key="6">
    <source>
        <dbReference type="ARBA" id="ARBA00022840"/>
    </source>
</evidence>
<comment type="catalytic activity">
    <reaction evidence="9 10">
        <text>tRNA(Ile) + L-isoleucine + ATP = L-isoleucyl-tRNA(Ile) + AMP + diphosphate</text>
        <dbReference type="Rhea" id="RHEA:11060"/>
        <dbReference type="Rhea" id="RHEA-COMP:9666"/>
        <dbReference type="Rhea" id="RHEA-COMP:9695"/>
        <dbReference type="ChEBI" id="CHEBI:30616"/>
        <dbReference type="ChEBI" id="CHEBI:33019"/>
        <dbReference type="ChEBI" id="CHEBI:58045"/>
        <dbReference type="ChEBI" id="CHEBI:78442"/>
        <dbReference type="ChEBI" id="CHEBI:78528"/>
        <dbReference type="ChEBI" id="CHEBI:456215"/>
        <dbReference type="EC" id="6.1.1.5"/>
    </reaction>
</comment>
<dbReference type="Gene3D" id="1.10.730.10">
    <property type="entry name" value="Isoleucyl-tRNA Synthetase, Domain 1"/>
    <property type="match status" value="1"/>
</dbReference>
<dbReference type="GeneID" id="40263691"/>
<evidence type="ECO:0000256" key="9">
    <source>
        <dbReference type="ARBA" id="ARBA00048359"/>
    </source>
</evidence>
<dbReference type="Gene3D" id="3.90.740.10">
    <property type="entry name" value="Valyl/Leucyl/Isoleucyl-tRNA synthetase, editing domain"/>
    <property type="match status" value="1"/>
</dbReference>
<sequence>MSRFDEVDDQYDPHELEQRVFEYWDDVDAYEQTVEHRSDGESYFFVDGPPYTSGSAHMGTTWNKSLKDVYLRFLRMQGYDVTDRPGYDMHGLPIETRVEERLGFENKKDIEEFGEENFIQECKDYAEEQLEGLQSDFQDFGVWMDWDDPYKTVEPEYMEAAWWGFSKAADRGLVEKGHRSISQCPRCETAIANNEVEYEDVEDPSIYVKFDLAEREGKLVIWTTTPWTVPANTFVAVDEEGDYVGVRAEKDGEEELLYVAEAKHEEVLREGRYDDYEVVEEHTGEDLLGWSYEHPLAEEVPDHVDAEGAFEVYAADYVDTDGDGTGLVHSAPGHGEVDFERGRELGFPIFCPVGGDGVYTEEAGKYEGQFVKDADPEITADLEDNGALLASGTVQHSYGHCWRCDTGILQIVTDQWFITITDVKDELLENIEDSEWHPEWARDNRFRDFVEEAPDWNVSRQRYWGIPLPVWTPEDRDDDEDMIVVGDREELAERVDQDIDPDAVDLHKDTVDDLTITEDGTTYTRVQDVFDVWLDSSVASWGTLNYPADDSEFDELWPADFILEAHDQTRGWFWSQLGMGTAALGESPYQEVLMHGHALMPDGRAMSKSKDILIDPHEAIDRHGRDTMRLFLLSNNPQGEDMRFDWDGMQTMENHLRTLWNVFRFPLPYMRLDEFDPQETTLDDVDSDLELIDEWVLARLQSTKAEMTEHFEDFRQDKAIDALLEFVVEDVSRFYVQAVRERMWAEEDSGSKQAAYATIYRVLRESVALLAPYAPFISEEIYGTLTGENGFDTVHMEDWPEVDEYWQDEQLEVDVALLRAIEEAGANARQQAGRKLRWPVPRVVVAADDDRVVEAVERHTGLLEDRLNAREIELVSPEDRWGELQYSAEADMSELGPAFGDRAGQVMNALNEARIDEPSLEAIEDAVADALEDGEEITDEMVSFVTQTPDDVAGTAFGTDGDDRGVAYVDASLTDDIESEGYAREVIRRVQEMRKDLDLDVEERIALDLEIDDDRIADLVADHEDLISEEVRADERRAVEDGHRKEWDVEGVTMEIAIEPLAAAEASD</sequence>
<dbReference type="PRINTS" id="PR00984">
    <property type="entry name" value="TRNASYNTHILE"/>
</dbReference>
<dbReference type="SUPFAM" id="SSF50677">
    <property type="entry name" value="ValRS/IleRS/LeuRS editing domain"/>
    <property type="match status" value="1"/>
</dbReference>
<evidence type="ECO:0000259" key="11">
    <source>
        <dbReference type="Pfam" id="PF00133"/>
    </source>
</evidence>
<dbReference type="PANTHER" id="PTHR42780:SF1">
    <property type="entry name" value="ISOLEUCINE--TRNA LIGASE, CYTOPLASMIC"/>
    <property type="match status" value="1"/>
</dbReference>
<evidence type="ECO:0000256" key="1">
    <source>
        <dbReference type="ARBA" id="ARBA00022490"/>
    </source>
</evidence>
<dbReference type="FunFam" id="3.40.50.620:FF:000286">
    <property type="entry name" value="Isoleucine--tRNA ligase"/>
    <property type="match status" value="1"/>
</dbReference>
<keyword evidence="4 10" id="KW-0547">Nucleotide-binding</keyword>
<evidence type="ECO:0000256" key="5">
    <source>
        <dbReference type="ARBA" id="ARBA00022833"/>
    </source>
</evidence>
<feature type="short sequence motif" description="'HIGH' region" evidence="10">
    <location>
        <begin position="50"/>
        <end position="60"/>
    </location>
</feature>
<evidence type="ECO:0000256" key="10">
    <source>
        <dbReference type="HAMAP-Rule" id="MF_02003"/>
    </source>
</evidence>
<dbReference type="InterPro" id="IPR002301">
    <property type="entry name" value="Ile-tRNA-ligase"/>
</dbReference>
<keyword evidence="6 10" id="KW-0067">ATP-binding</keyword>